<evidence type="ECO:0000313" key="5">
    <source>
        <dbReference type="EMBL" id="OMI32988.1"/>
    </source>
</evidence>
<dbReference type="Proteomes" id="UP000186168">
    <property type="component" value="Unassembled WGS sequence"/>
</dbReference>
<feature type="non-terminal residue" evidence="5">
    <location>
        <position position="511"/>
    </location>
</feature>
<keyword evidence="1" id="KW-0596">Phosphopantetheine</keyword>
<dbReference type="EMBL" id="ASQP01000589">
    <property type="protein sequence ID" value="OMI32988.1"/>
    <property type="molecule type" value="Genomic_DNA"/>
</dbReference>
<name>A0A1R1S410_9ACTN</name>
<feature type="region of interest" description="Disordered" evidence="3">
    <location>
        <begin position="477"/>
        <end position="511"/>
    </location>
</feature>
<dbReference type="GO" id="GO:0006633">
    <property type="term" value="P:fatty acid biosynthetic process"/>
    <property type="evidence" value="ECO:0007669"/>
    <property type="project" value="TreeGrafter"/>
</dbReference>
<dbReference type="GO" id="GO:0071770">
    <property type="term" value="P:DIM/DIP cell wall layer assembly"/>
    <property type="evidence" value="ECO:0007669"/>
    <property type="project" value="TreeGrafter"/>
</dbReference>
<gene>
    <name evidence="5" type="ORF">SPAR_43728</name>
</gene>
<dbReference type="InterPro" id="IPR013968">
    <property type="entry name" value="PKS_KR"/>
</dbReference>
<keyword evidence="6" id="KW-1185">Reference proteome</keyword>
<dbReference type="SUPFAM" id="SSF51735">
    <property type="entry name" value="NAD(P)-binding Rossmann-fold domains"/>
    <property type="match status" value="1"/>
</dbReference>
<dbReference type="CDD" id="cd08953">
    <property type="entry name" value="KR_2_SDR_x"/>
    <property type="match status" value="1"/>
</dbReference>
<dbReference type="PANTHER" id="PTHR43775:SF37">
    <property type="entry name" value="SI:DKEY-61P9.11"/>
    <property type="match status" value="1"/>
</dbReference>
<sequence length="511" mass="52918">ARFHEPYWRAAADPGPGTAAPTLALLGGLPGLERELARTGTWGRVVSLPDDPDGLADRLADLAGPAGLDLAYAPGFAAPSAFDPRSEDAGPGTGALERTCFALLELVRAVASGALPGRVRCALVHPQDGGQDRPEHAAAAGFARSTTPVAPRLELLTLGMPADAPVTGLASALAAELRAAGRAGGLDVRRTAAGDRQVRALRPVTDPGPDPAGPPLRERGVYVITGGGGAIGRVLAEHLARAHRARLVLIGRSAPDPGALRSLTEHGAEVLALRADVARADELGSALAAARERFGAPHGVFHLAGVADDGRATDGDRERFARVLAAKTRGLVHLDRLTRDDALDLFVVFSSVSSLIGDFGAAAYATANRFADLFTALRDSWTRRGDRHGRSLSLAWPLWSVGGVDALVREDELAAYTRRTGMRALSAEQGLDAFERALATTALGEVAPELLQGVRLGIAAADADDGDGLVLVRLTAGGPGPGGRRGPRGVAARRRAGRRGLNRTGGCGLNR</sequence>
<dbReference type="InterPro" id="IPR050091">
    <property type="entry name" value="PKS_NRPS_Biosynth_Enz"/>
</dbReference>
<organism evidence="5 6">
    <name type="scientific">Streptomyces sparsogenes DSM 40356</name>
    <dbReference type="NCBI Taxonomy" id="1331668"/>
    <lineage>
        <taxon>Bacteria</taxon>
        <taxon>Bacillati</taxon>
        <taxon>Actinomycetota</taxon>
        <taxon>Actinomycetes</taxon>
        <taxon>Kitasatosporales</taxon>
        <taxon>Streptomycetaceae</taxon>
        <taxon>Streptomyces</taxon>
    </lineage>
</organism>
<accession>A0A1R1S410</accession>
<dbReference type="GO" id="GO:0005737">
    <property type="term" value="C:cytoplasm"/>
    <property type="evidence" value="ECO:0007669"/>
    <property type="project" value="TreeGrafter"/>
</dbReference>
<evidence type="ECO:0000256" key="3">
    <source>
        <dbReference type="SAM" id="MobiDB-lite"/>
    </source>
</evidence>
<evidence type="ECO:0000256" key="1">
    <source>
        <dbReference type="ARBA" id="ARBA00022450"/>
    </source>
</evidence>
<dbReference type="GO" id="GO:0005886">
    <property type="term" value="C:plasma membrane"/>
    <property type="evidence" value="ECO:0007669"/>
    <property type="project" value="TreeGrafter"/>
</dbReference>
<feature type="compositionally biased region" description="Basic residues" evidence="3">
    <location>
        <begin position="485"/>
        <end position="501"/>
    </location>
</feature>
<dbReference type="GO" id="GO:0004312">
    <property type="term" value="F:fatty acid synthase activity"/>
    <property type="evidence" value="ECO:0007669"/>
    <property type="project" value="TreeGrafter"/>
</dbReference>
<feature type="domain" description="Ketoreductase" evidence="4">
    <location>
        <begin position="220"/>
        <end position="402"/>
    </location>
</feature>
<proteinExistence type="predicted"/>
<feature type="non-terminal residue" evidence="5">
    <location>
        <position position="1"/>
    </location>
</feature>
<comment type="caution">
    <text evidence="5">The sequence shown here is derived from an EMBL/GenBank/DDBJ whole genome shotgun (WGS) entry which is preliminary data.</text>
</comment>
<dbReference type="SMART" id="SM00822">
    <property type="entry name" value="PKS_KR"/>
    <property type="match status" value="1"/>
</dbReference>
<reference evidence="5 6" key="1">
    <citation type="submission" date="2013-05" db="EMBL/GenBank/DDBJ databases">
        <title>Genome sequence of Streptomyces sparsogenes DSM 40356.</title>
        <authorList>
            <person name="Coyne S."/>
            <person name="Seebeck F.P."/>
        </authorList>
    </citation>
    <scope>NUCLEOTIDE SEQUENCE [LARGE SCALE GENOMIC DNA]</scope>
    <source>
        <strain evidence="5 6">DSM 40356</strain>
    </source>
</reference>
<dbReference type="AlphaFoldDB" id="A0A1R1S410"/>
<dbReference type="InterPro" id="IPR036291">
    <property type="entry name" value="NAD(P)-bd_dom_sf"/>
</dbReference>
<evidence type="ECO:0000313" key="6">
    <source>
        <dbReference type="Proteomes" id="UP000186168"/>
    </source>
</evidence>
<keyword evidence="2" id="KW-0597">Phosphoprotein</keyword>
<evidence type="ECO:0000259" key="4">
    <source>
        <dbReference type="SMART" id="SM00822"/>
    </source>
</evidence>
<protein>
    <submittedName>
        <fullName evidence="5">Polyketide synthase modules (OzmN)</fullName>
    </submittedName>
</protein>
<dbReference type="Gene3D" id="3.40.50.720">
    <property type="entry name" value="NAD(P)-binding Rossmann-like Domain"/>
    <property type="match status" value="1"/>
</dbReference>
<dbReference type="InterPro" id="IPR057326">
    <property type="entry name" value="KR_dom"/>
</dbReference>
<dbReference type="Pfam" id="PF08659">
    <property type="entry name" value="KR"/>
    <property type="match status" value="1"/>
</dbReference>
<evidence type="ECO:0000256" key="2">
    <source>
        <dbReference type="ARBA" id="ARBA00022553"/>
    </source>
</evidence>
<dbReference type="PANTHER" id="PTHR43775">
    <property type="entry name" value="FATTY ACID SYNTHASE"/>
    <property type="match status" value="1"/>
</dbReference>